<evidence type="ECO:0000313" key="3">
    <source>
        <dbReference type="Proteomes" id="UP001595556"/>
    </source>
</evidence>
<dbReference type="CDD" id="cd00143">
    <property type="entry name" value="PP2Cc"/>
    <property type="match status" value="1"/>
</dbReference>
<feature type="domain" description="PPM-type phosphatase" evidence="1">
    <location>
        <begin position="22"/>
        <end position="267"/>
    </location>
</feature>
<name>A0ABV7H0U8_9BURK</name>
<accession>A0ABV7H0U8</accession>
<evidence type="ECO:0000313" key="2">
    <source>
        <dbReference type="EMBL" id="MFC3146206.1"/>
    </source>
</evidence>
<dbReference type="InterPro" id="IPR036457">
    <property type="entry name" value="PPM-type-like_dom_sf"/>
</dbReference>
<reference evidence="3" key="1">
    <citation type="journal article" date="2019" name="Int. J. Syst. Evol. Microbiol.">
        <title>The Global Catalogue of Microorganisms (GCM) 10K type strain sequencing project: providing services to taxonomists for standard genome sequencing and annotation.</title>
        <authorList>
            <consortium name="The Broad Institute Genomics Platform"/>
            <consortium name="The Broad Institute Genome Sequencing Center for Infectious Disease"/>
            <person name="Wu L."/>
            <person name="Ma J."/>
        </authorList>
    </citation>
    <scope>NUCLEOTIDE SEQUENCE [LARGE SCALE GENOMIC DNA]</scope>
    <source>
        <strain evidence="3">KCTC 52168</strain>
    </source>
</reference>
<comment type="caution">
    <text evidence="2">The sequence shown here is derived from an EMBL/GenBank/DDBJ whole genome shotgun (WGS) entry which is preliminary data.</text>
</comment>
<dbReference type="NCBIfam" id="NF033484">
    <property type="entry name" value="Stp1_PP2C_phos"/>
    <property type="match status" value="1"/>
</dbReference>
<dbReference type="SMART" id="SM00331">
    <property type="entry name" value="PP2C_SIG"/>
    <property type="match status" value="1"/>
</dbReference>
<dbReference type="Proteomes" id="UP001595556">
    <property type="component" value="Unassembled WGS sequence"/>
</dbReference>
<proteinExistence type="predicted"/>
<evidence type="ECO:0000259" key="1">
    <source>
        <dbReference type="PROSITE" id="PS51746"/>
    </source>
</evidence>
<sequence>MTDRQAVPLRKPVPRAQKLRLTAALRSHPGMVRSHNEDSIAASVEEGLFVLADGMGGYNAGEVASGMATTLLRSELERDLRKWRTELQRDGVARVQALLTTRVAQANQAIYHAAHHQPQYEGMGTTLVVAVFSGHTLSVAHLGDSRCYRWRDGKLEQITRDHSLLQEQMDAGLITPEMAAMSRNKSLVTRALGVDPEADLEINNHEVRAGDVYLMCSDGLSDMVEDHDIAGVFQALSQNLDASADALVQMANEAGGRDNISAILVRAEPVEAPDGIVSRFFQWLK</sequence>
<dbReference type="PANTHER" id="PTHR47992">
    <property type="entry name" value="PROTEIN PHOSPHATASE"/>
    <property type="match status" value="1"/>
</dbReference>
<dbReference type="EMBL" id="JBHRTI010000003">
    <property type="protein sequence ID" value="MFC3146206.1"/>
    <property type="molecule type" value="Genomic_DNA"/>
</dbReference>
<keyword evidence="3" id="KW-1185">Reference proteome</keyword>
<organism evidence="2 3">
    <name type="scientific">Piscinibacterium candidicorallinum</name>
    <dbReference type="NCBI Taxonomy" id="1793872"/>
    <lineage>
        <taxon>Bacteria</taxon>
        <taxon>Pseudomonadati</taxon>
        <taxon>Pseudomonadota</taxon>
        <taxon>Betaproteobacteria</taxon>
        <taxon>Burkholderiales</taxon>
        <taxon>Piscinibacterium</taxon>
    </lineage>
</organism>
<dbReference type="Gene3D" id="3.60.40.10">
    <property type="entry name" value="PPM-type phosphatase domain"/>
    <property type="match status" value="1"/>
</dbReference>
<gene>
    <name evidence="2" type="ORF">ACFOEN_00970</name>
</gene>
<dbReference type="SMART" id="SM00332">
    <property type="entry name" value="PP2Cc"/>
    <property type="match status" value="1"/>
</dbReference>
<dbReference type="PROSITE" id="PS51746">
    <property type="entry name" value="PPM_2"/>
    <property type="match status" value="1"/>
</dbReference>
<protein>
    <submittedName>
        <fullName evidence="2">Stp1/IreP family PP2C-type Ser/Thr phosphatase</fullName>
    </submittedName>
</protein>
<dbReference type="InterPro" id="IPR015655">
    <property type="entry name" value="PP2C"/>
</dbReference>
<dbReference type="RefSeq" id="WP_377300490.1">
    <property type="nucleotide sequence ID" value="NZ_CP180191.1"/>
</dbReference>
<dbReference type="InterPro" id="IPR001932">
    <property type="entry name" value="PPM-type_phosphatase-like_dom"/>
</dbReference>
<dbReference type="SUPFAM" id="SSF81606">
    <property type="entry name" value="PP2C-like"/>
    <property type="match status" value="1"/>
</dbReference>
<dbReference type="Pfam" id="PF13672">
    <property type="entry name" value="PP2C_2"/>
    <property type="match status" value="1"/>
</dbReference>